<sequence>MNLTIRDFRPEDAEAAAAAYSAGRPHLLMTPEAVRWRVGAAAPDQHYRLLVAELDGRVVGTARCMVHADASVKGQGGINVSVLPEYRGRGAGGALVRAAEQHLTAHGVNRIHSWVDDEPAARRFAADRGYRAGRSLYFARLDLTSGLPPVPALPPGVELRTADDYLDDPRPLYLLDIEGSRDEPGDLDAADRGYQEWLADTWDHPDLDRGLTTVAVLDGREAALVAAETDGAHRYWSAFTTTGARYRGRGLAKLAKAHSLHLARAAGCTDAYTSNDTTNAPMLAVNAWLGYERCAREWKYIREL</sequence>
<feature type="domain" description="N-acetyltransferase" evidence="3">
    <location>
        <begin position="157"/>
        <end position="304"/>
    </location>
</feature>
<dbReference type="Pfam" id="PF00583">
    <property type="entry name" value="Acetyltransf_1"/>
    <property type="match status" value="1"/>
</dbReference>
<evidence type="ECO:0000256" key="1">
    <source>
        <dbReference type="ARBA" id="ARBA00022679"/>
    </source>
</evidence>
<protein>
    <submittedName>
        <fullName evidence="4">GNAT family N-acetyltransferase</fullName>
    </submittedName>
</protein>
<dbReference type="InterPro" id="IPR016181">
    <property type="entry name" value="Acyl_CoA_acyltransferase"/>
</dbReference>
<feature type="domain" description="N-acetyltransferase" evidence="3">
    <location>
        <begin position="3"/>
        <end position="154"/>
    </location>
</feature>
<dbReference type="RefSeq" id="WP_344635198.1">
    <property type="nucleotide sequence ID" value="NZ_BAAATR010000004.1"/>
</dbReference>
<dbReference type="PANTHER" id="PTHR43877">
    <property type="entry name" value="AMINOALKYLPHOSPHONATE N-ACETYLTRANSFERASE-RELATED-RELATED"/>
    <property type="match status" value="1"/>
</dbReference>
<evidence type="ECO:0000313" key="5">
    <source>
        <dbReference type="Proteomes" id="UP001500305"/>
    </source>
</evidence>
<organism evidence="4 5">
    <name type="scientific">Kitasatospora cystarginea</name>
    <dbReference type="NCBI Taxonomy" id="58350"/>
    <lineage>
        <taxon>Bacteria</taxon>
        <taxon>Bacillati</taxon>
        <taxon>Actinomycetota</taxon>
        <taxon>Actinomycetes</taxon>
        <taxon>Kitasatosporales</taxon>
        <taxon>Streptomycetaceae</taxon>
        <taxon>Kitasatospora</taxon>
    </lineage>
</organism>
<accession>A0ABP5QHE5</accession>
<dbReference type="Gene3D" id="3.40.630.30">
    <property type="match status" value="1"/>
</dbReference>
<evidence type="ECO:0000256" key="2">
    <source>
        <dbReference type="ARBA" id="ARBA00023315"/>
    </source>
</evidence>
<dbReference type="InterPro" id="IPR000182">
    <property type="entry name" value="GNAT_dom"/>
</dbReference>
<dbReference type="SUPFAM" id="SSF55729">
    <property type="entry name" value="Acyl-CoA N-acyltransferases (Nat)"/>
    <property type="match status" value="2"/>
</dbReference>
<evidence type="ECO:0000313" key="4">
    <source>
        <dbReference type="EMBL" id="GAA2233290.1"/>
    </source>
</evidence>
<dbReference type="CDD" id="cd04301">
    <property type="entry name" value="NAT_SF"/>
    <property type="match status" value="1"/>
</dbReference>
<dbReference type="EMBL" id="BAAATR010000004">
    <property type="protein sequence ID" value="GAA2233290.1"/>
    <property type="molecule type" value="Genomic_DNA"/>
</dbReference>
<dbReference type="PANTHER" id="PTHR43877:SF1">
    <property type="entry name" value="ACETYLTRANSFERASE"/>
    <property type="match status" value="1"/>
</dbReference>
<comment type="caution">
    <text evidence="4">The sequence shown here is derived from an EMBL/GenBank/DDBJ whole genome shotgun (WGS) entry which is preliminary data.</text>
</comment>
<dbReference type="Proteomes" id="UP001500305">
    <property type="component" value="Unassembled WGS sequence"/>
</dbReference>
<dbReference type="InterPro" id="IPR050832">
    <property type="entry name" value="Bact_Acetyltransf"/>
</dbReference>
<evidence type="ECO:0000259" key="3">
    <source>
        <dbReference type="PROSITE" id="PS51186"/>
    </source>
</evidence>
<keyword evidence="1" id="KW-0808">Transferase</keyword>
<reference evidence="5" key="1">
    <citation type="journal article" date="2019" name="Int. J. Syst. Evol. Microbiol.">
        <title>The Global Catalogue of Microorganisms (GCM) 10K type strain sequencing project: providing services to taxonomists for standard genome sequencing and annotation.</title>
        <authorList>
            <consortium name="The Broad Institute Genomics Platform"/>
            <consortium name="The Broad Institute Genome Sequencing Center for Infectious Disease"/>
            <person name="Wu L."/>
            <person name="Ma J."/>
        </authorList>
    </citation>
    <scope>NUCLEOTIDE SEQUENCE [LARGE SCALE GENOMIC DNA]</scope>
    <source>
        <strain evidence="5">JCM 7356</strain>
    </source>
</reference>
<name>A0ABP5QHE5_9ACTN</name>
<gene>
    <name evidence="4" type="ORF">GCM10010430_12420</name>
</gene>
<dbReference type="PROSITE" id="PS51186">
    <property type="entry name" value="GNAT"/>
    <property type="match status" value="2"/>
</dbReference>
<keyword evidence="5" id="KW-1185">Reference proteome</keyword>
<keyword evidence="2" id="KW-0012">Acyltransferase</keyword>
<proteinExistence type="predicted"/>